<dbReference type="AlphaFoldDB" id="A0A1E4RPJ5"/>
<dbReference type="GO" id="GO:0005739">
    <property type="term" value="C:mitochondrion"/>
    <property type="evidence" value="ECO:0007669"/>
    <property type="project" value="TreeGrafter"/>
</dbReference>
<comment type="similarity">
    <text evidence="1">Belongs to the universal ribosomal protein uL30 family.</text>
</comment>
<proteinExistence type="inferred from homology"/>
<evidence type="ECO:0000256" key="3">
    <source>
        <dbReference type="ARBA" id="ARBA00023274"/>
    </source>
</evidence>
<dbReference type="NCBIfam" id="TIGR01308">
    <property type="entry name" value="rpmD_bact"/>
    <property type="match status" value="1"/>
</dbReference>
<dbReference type="STRING" id="984485.A0A1E4RPJ5"/>
<feature type="domain" description="Large ribosomal subunit protein uL30-like ferredoxin-like fold" evidence="5">
    <location>
        <begin position="5"/>
        <end position="55"/>
    </location>
</feature>
<evidence type="ECO:0000256" key="2">
    <source>
        <dbReference type="ARBA" id="ARBA00022980"/>
    </source>
</evidence>
<name>A0A1E4RPJ5_9ASCO</name>
<dbReference type="Pfam" id="PF00327">
    <property type="entry name" value="Ribosomal_L30"/>
    <property type="match status" value="1"/>
</dbReference>
<evidence type="ECO:0000313" key="7">
    <source>
        <dbReference type="Proteomes" id="UP000095085"/>
    </source>
</evidence>
<dbReference type="GO" id="GO:0006412">
    <property type="term" value="P:translation"/>
    <property type="evidence" value="ECO:0007669"/>
    <property type="project" value="InterPro"/>
</dbReference>
<dbReference type="GeneID" id="30992878"/>
<keyword evidence="2" id="KW-0689">Ribosomal protein</keyword>
<keyword evidence="7" id="KW-1185">Reference proteome</keyword>
<dbReference type="InterPro" id="IPR005996">
    <property type="entry name" value="Ribosomal_uL30_bac-type"/>
</dbReference>
<gene>
    <name evidence="6" type="ORF">HYPBUDRAFT_104118</name>
</gene>
<dbReference type="CDD" id="cd01658">
    <property type="entry name" value="Ribosomal_L30"/>
    <property type="match status" value="1"/>
</dbReference>
<keyword evidence="3" id="KW-0687">Ribonucleoprotein</keyword>
<dbReference type="EMBL" id="KV454539">
    <property type="protein sequence ID" value="ODV69193.1"/>
    <property type="molecule type" value="Genomic_DNA"/>
</dbReference>
<dbReference type="PANTHER" id="PTHR15892:SF2">
    <property type="entry name" value="LARGE RIBOSOMAL SUBUNIT PROTEIN UL30M"/>
    <property type="match status" value="1"/>
</dbReference>
<sequence length="92" mass="10694">MSQFYRITQLRSTIGMPPQVRKNIQALGLRKRNQVIYHKVSPSIAHTLAKVKELVKIDLVNEYKTATQINQERKFKPGFQIEKGSFLKSSYE</sequence>
<dbReference type="RefSeq" id="XP_020078260.1">
    <property type="nucleotide sequence ID" value="XM_020218328.1"/>
</dbReference>
<evidence type="ECO:0000256" key="4">
    <source>
        <dbReference type="ARBA" id="ARBA00035281"/>
    </source>
</evidence>
<dbReference type="SUPFAM" id="SSF55129">
    <property type="entry name" value="Ribosomal protein L30p/L7e"/>
    <property type="match status" value="1"/>
</dbReference>
<organism evidence="6 7">
    <name type="scientific">Hyphopichia burtonii NRRL Y-1933</name>
    <dbReference type="NCBI Taxonomy" id="984485"/>
    <lineage>
        <taxon>Eukaryota</taxon>
        <taxon>Fungi</taxon>
        <taxon>Dikarya</taxon>
        <taxon>Ascomycota</taxon>
        <taxon>Saccharomycotina</taxon>
        <taxon>Pichiomycetes</taxon>
        <taxon>Debaryomycetaceae</taxon>
        <taxon>Hyphopichia</taxon>
    </lineage>
</organism>
<protein>
    <recommendedName>
        <fullName evidence="4">Large ribosomal subunit protein uL30m</fullName>
    </recommendedName>
</protein>
<accession>A0A1E4RPJ5</accession>
<dbReference type="GO" id="GO:0003735">
    <property type="term" value="F:structural constituent of ribosome"/>
    <property type="evidence" value="ECO:0007669"/>
    <property type="project" value="InterPro"/>
</dbReference>
<dbReference type="Gene3D" id="3.30.1390.20">
    <property type="entry name" value="Ribosomal protein L30, ferredoxin-like fold domain"/>
    <property type="match status" value="1"/>
</dbReference>
<evidence type="ECO:0000313" key="6">
    <source>
        <dbReference type="EMBL" id="ODV69193.1"/>
    </source>
</evidence>
<dbReference type="InterPro" id="IPR016082">
    <property type="entry name" value="Ribosomal_uL30_ferredoxin-like"/>
</dbReference>
<reference evidence="7" key="1">
    <citation type="submission" date="2016-05" db="EMBL/GenBank/DDBJ databases">
        <title>Comparative genomics of biotechnologically important yeasts.</title>
        <authorList>
            <consortium name="DOE Joint Genome Institute"/>
            <person name="Riley R."/>
            <person name="Haridas S."/>
            <person name="Wolfe K.H."/>
            <person name="Lopes M.R."/>
            <person name="Hittinger C.T."/>
            <person name="Goker M."/>
            <person name="Salamov A."/>
            <person name="Wisecaver J."/>
            <person name="Long T.M."/>
            <person name="Aerts A.L."/>
            <person name="Barry K."/>
            <person name="Choi C."/>
            <person name="Clum A."/>
            <person name="Coughlan A.Y."/>
            <person name="Deshpande S."/>
            <person name="Douglass A.P."/>
            <person name="Hanson S.J."/>
            <person name="Klenk H.-P."/>
            <person name="Labutti K."/>
            <person name="Lapidus A."/>
            <person name="Lindquist E."/>
            <person name="Lipzen A."/>
            <person name="Meier-Kolthoff J.P."/>
            <person name="Ohm R.A."/>
            <person name="Otillar R.P."/>
            <person name="Pangilinan J."/>
            <person name="Peng Y."/>
            <person name="Rokas A."/>
            <person name="Rosa C.A."/>
            <person name="Scheuner C."/>
            <person name="Sibirny A.A."/>
            <person name="Slot J.C."/>
            <person name="Stielow J.B."/>
            <person name="Sun H."/>
            <person name="Kurtzman C.P."/>
            <person name="Blackwell M."/>
            <person name="Grigoriev I.V."/>
            <person name="Jeffries T.W."/>
        </authorList>
    </citation>
    <scope>NUCLEOTIDE SEQUENCE [LARGE SCALE GENOMIC DNA]</scope>
    <source>
        <strain evidence="7">NRRL Y-1933</strain>
    </source>
</reference>
<dbReference type="PANTHER" id="PTHR15892">
    <property type="entry name" value="MITOCHONDRIAL RIBOSOMAL PROTEIN L30"/>
    <property type="match status" value="1"/>
</dbReference>
<evidence type="ECO:0000256" key="1">
    <source>
        <dbReference type="ARBA" id="ARBA00007594"/>
    </source>
</evidence>
<evidence type="ECO:0000259" key="5">
    <source>
        <dbReference type="Pfam" id="PF00327"/>
    </source>
</evidence>
<dbReference type="OrthoDB" id="509901at2759"/>
<dbReference type="Proteomes" id="UP000095085">
    <property type="component" value="Unassembled WGS sequence"/>
</dbReference>
<dbReference type="InterPro" id="IPR036919">
    <property type="entry name" value="Ribo_uL30_ferredoxin-like_sf"/>
</dbReference>
<dbReference type="GO" id="GO:0015934">
    <property type="term" value="C:large ribosomal subunit"/>
    <property type="evidence" value="ECO:0007669"/>
    <property type="project" value="InterPro"/>
</dbReference>